<evidence type="ECO:0000313" key="2">
    <source>
        <dbReference type="EMBL" id="EDM46280.1"/>
    </source>
</evidence>
<dbReference type="GO" id="GO:0051999">
    <property type="term" value="P:mannosyl-inositol phosphorylceramide biosynthetic process"/>
    <property type="evidence" value="ECO:0007669"/>
    <property type="project" value="TreeGrafter"/>
</dbReference>
<dbReference type="STRING" id="443152.MDG893_13489"/>
<dbReference type="Proteomes" id="UP000005856">
    <property type="component" value="Unassembled WGS sequence"/>
</dbReference>
<organism evidence="2 3">
    <name type="scientific">Marinobacter algicola DG893</name>
    <dbReference type="NCBI Taxonomy" id="443152"/>
    <lineage>
        <taxon>Bacteria</taxon>
        <taxon>Pseudomonadati</taxon>
        <taxon>Pseudomonadota</taxon>
        <taxon>Gammaproteobacteria</taxon>
        <taxon>Pseudomonadales</taxon>
        <taxon>Marinobacteraceae</taxon>
        <taxon>Marinobacter</taxon>
    </lineage>
</organism>
<dbReference type="PANTHER" id="PTHR32385:SF15">
    <property type="entry name" value="INOSITOL PHOSPHOCERAMIDE MANNOSYLTRANSFERASE 1"/>
    <property type="match status" value="1"/>
</dbReference>
<dbReference type="EMBL" id="ABCP01000046">
    <property type="protein sequence ID" value="EDM46280.1"/>
    <property type="molecule type" value="Genomic_DNA"/>
</dbReference>
<dbReference type="InterPro" id="IPR051706">
    <property type="entry name" value="Glycosyltransferase_domain"/>
</dbReference>
<dbReference type="OrthoDB" id="9802987at2"/>
<name>A6F4Q0_9GAMM</name>
<keyword evidence="3" id="KW-1185">Reference proteome</keyword>
<accession>A6F4Q0</accession>
<dbReference type="AlphaFoldDB" id="A6F4Q0"/>
<gene>
    <name evidence="2" type="ORF">MDG893_13489</name>
</gene>
<dbReference type="InterPro" id="IPR029044">
    <property type="entry name" value="Nucleotide-diphossugar_trans"/>
</dbReference>
<dbReference type="PANTHER" id="PTHR32385">
    <property type="entry name" value="MANNOSYL PHOSPHORYLINOSITOL CERAMIDE SYNTHASE"/>
    <property type="match status" value="1"/>
</dbReference>
<protein>
    <submittedName>
        <fullName evidence="2">Uncharacterized protein</fullName>
    </submittedName>
</protein>
<evidence type="ECO:0000313" key="3">
    <source>
        <dbReference type="Proteomes" id="UP000005856"/>
    </source>
</evidence>
<dbReference type="InterPro" id="IPR007577">
    <property type="entry name" value="GlycoTrfase_DXD_sugar-bd_CS"/>
</dbReference>
<dbReference type="eggNOG" id="COG3774">
    <property type="taxonomic scope" value="Bacteria"/>
</dbReference>
<dbReference type="GO" id="GO:0000030">
    <property type="term" value="F:mannosyltransferase activity"/>
    <property type="evidence" value="ECO:0007669"/>
    <property type="project" value="TreeGrafter"/>
</dbReference>
<dbReference type="Pfam" id="PF04488">
    <property type="entry name" value="Gly_transf_sug"/>
    <property type="match status" value="1"/>
</dbReference>
<dbReference type="SUPFAM" id="SSF53448">
    <property type="entry name" value="Nucleotide-diphospho-sugar transferases"/>
    <property type="match status" value="1"/>
</dbReference>
<keyword evidence="1" id="KW-0808">Transferase</keyword>
<dbReference type="GO" id="GO:0016020">
    <property type="term" value="C:membrane"/>
    <property type="evidence" value="ECO:0007669"/>
    <property type="project" value="GOC"/>
</dbReference>
<comment type="caution">
    <text evidence="2">The sequence shown here is derived from an EMBL/GenBank/DDBJ whole genome shotgun (WGS) entry which is preliminary data.</text>
</comment>
<dbReference type="RefSeq" id="WP_007155234.1">
    <property type="nucleotide sequence ID" value="NZ_ABCP01000046.1"/>
</dbReference>
<sequence length="262" mass="30213">MNSIPRKLHFIWVGDESLRPDAYIETWRRQHPDYEIRIWGNQDWKKRDWINREHMDRISKLDRGFAGVADLMRWEILLSEGGFALDADSVCLQRLPDWIFGCDLFALWENEYTRPGLVANGYVGARPGHEVIRSVVTGLNEIRDITRRFVWKKLRYKKRKVWQTTGPVPFTDAIFASGNKDMTILPSHFFLPVHHSGDVYTGGGPVYSCEFFAGTKATYDEMTESDPEKLVVETKARLANLVEEAKTKALGVGEVRELDRHG</sequence>
<proteinExistence type="predicted"/>
<dbReference type="Gene3D" id="3.90.550.20">
    <property type="match status" value="1"/>
</dbReference>
<evidence type="ECO:0000256" key="1">
    <source>
        <dbReference type="ARBA" id="ARBA00022679"/>
    </source>
</evidence>
<reference evidence="2 3" key="1">
    <citation type="submission" date="2007-06" db="EMBL/GenBank/DDBJ databases">
        <authorList>
            <person name="Green D."/>
            <person name="Ferriera S."/>
            <person name="Johnson J."/>
            <person name="Kravitz S."/>
            <person name="Beeson K."/>
            <person name="Sutton G."/>
            <person name="Rogers Y.-H."/>
            <person name="Friedman R."/>
            <person name="Frazier M."/>
            <person name="Venter J.C."/>
        </authorList>
    </citation>
    <scope>NUCLEOTIDE SEQUENCE [LARGE SCALE GENOMIC DNA]</scope>
    <source>
        <strain evidence="2 3">DG893</strain>
    </source>
</reference>